<feature type="coiled-coil region" evidence="14">
    <location>
        <begin position="294"/>
        <end position="328"/>
    </location>
</feature>
<dbReference type="FunFam" id="3.40.50.620:FF:000130">
    <property type="entry name" value="Cysteine--tRNA ligase"/>
    <property type="match status" value="1"/>
</dbReference>
<dbReference type="GO" id="GO:0004817">
    <property type="term" value="F:cysteine-tRNA ligase activity"/>
    <property type="evidence" value="ECO:0007669"/>
    <property type="project" value="UniProtKB-UniRule"/>
</dbReference>
<dbReference type="GO" id="GO:0006423">
    <property type="term" value="P:cysteinyl-tRNA aminoacylation"/>
    <property type="evidence" value="ECO:0007669"/>
    <property type="project" value="UniProtKB-UniRule"/>
</dbReference>
<dbReference type="InterPro" id="IPR032678">
    <property type="entry name" value="tRNA-synt_1_cat_dom"/>
</dbReference>
<keyword evidence="10 13" id="KW-0648">Protein biosynthesis</keyword>
<feature type="binding site" evidence="13">
    <location>
        <position position="237"/>
    </location>
    <ligand>
        <name>Zn(2+)</name>
        <dbReference type="ChEBI" id="CHEBI:29105"/>
    </ligand>
</feature>
<keyword evidence="6 13" id="KW-0479">Metal-binding</keyword>
<dbReference type="AlphaFoldDB" id="A0A350H7S4"/>
<dbReference type="InterPro" id="IPR009080">
    <property type="entry name" value="tRNAsynth_Ia_anticodon-bd"/>
</dbReference>
<dbReference type="InterPro" id="IPR024909">
    <property type="entry name" value="Cys-tRNA/MSH_ligase"/>
</dbReference>
<dbReference type="Gene3D" id="3.40.50.620">
    <property type="entry name" value="HUPs"/>
    <property type="match status" value="1"/>
</dbReference>
<dbReference type="GO" id="GO:0008270">
    <property type="term" value="F:zinc ion binding"/>
    <property type="evidence" value="ECO:0007669"/>
    <property type="project" value="UniProtKB-UniRule"/>
</dbReference>
<feature type="binding site" evidence="13">
    <location>
        <position position="29"/>
    </location>
    <ligand>
        <name>Zn(2+)</name>
        <dbReference type="ChEBI" id="CHEBI:29105"/>
    </ligand>
</feature>
<feature type="short sequence motif" description="'KMSKS' region" evidence="13">
    <location>
        <begin position="265"/>
        <end position="269"/>
    </location>
</feature>
<dbReference type="PRINTS" id="PR00983">
    <property type="entry name" value="TRNASYNTHCYS"/>
</dbReference>
<comment type="caution">
    <text evidence="16">The sequence shown here is derived from an EMBL/GenBank/DDBJ whole genome shotgun (WGS) entry which is preliminary data.</text>
</comment>
<comment type="catalytic activity">
    <reaction evidence="12 13">
        <text>tRNA(Cys) + L-cysteine + ATP = L-cysteinyl-tRNA(Cys) + AMP + diphosphate</text>
        <dbReference type="Rhea" id="RHEA:17773"/>
        <dbReference type="Rhea" id="RHEA-COMP:9661"/>
        <dbReference type="Rhea" id="RHEA-COMP:9679"/>
        <dbReference type="ChEBI" id="CHEBI:30616"/>
        <dbReference type="ChEBI" id="CHEBI:33019"/>
        <dbReference type="ChEBI" id="CHEBI:35235"/>
        <dbReference type="ChEBI" id="CHEBI:78442"/>
        <dbReference type="ChEBI" id="CHEBI:78517"/>
        <dbReference type="ChEBI" id="CHEBI:456215"/>
        <dbReference type="EC" id="6.1.1.16"/>
    </reaction>
</comment>
<name>A0A350H7S4_UNCW3</name>
<keyword evidence="5 13" id="KW-0436">Ligase</keyword>
<dbReference type="GO" id="GO:0005829">
    <property type="term" value="C:cytosol"/>
    <property type="evidence" value="ECO:0007669"/>
    <property type="project" value="TreeGrafter"/>
</dbReference>
<keyword evidence="7 13" id="KW-0547">Nucleotide-binding</keyword>
<feature type="short sequence motif" description="'HIGH' region" evidence="13">
    <location>
        <begin position="31"/>
        <end position="41"/>
    </location>
</feature>
<dbReference type="SUPFAM" id="SSF52374">
    <property type="entry name" value="Nucleotidylyl transferase"/>
    <property type="match status" value="1"/>
</dbReference>
<dbReference type="HAMAP" id="MF_00041">
    <property type="entry name" value="Cys_tRNA_synth"/>
    <property type="match status" value="1"/>
</dbReference>
<evidence type="ECO:0000256" key="13">
    <source>
        <dbReference type="HAMAP-Rule" id="MF_00041"/>
    </source>
</evidence>
<dbReference type="NCBIfam" id="TIGR00435">
    <property type="entry name" value="cysS"/>
    <property type="match status" value="1"/>
</dbReference>
<feature type="binding site" evidence="13">
    <location>
        <position position="233"/>
    </location>
    <ligand>
        <name>Zn(2+)</name>
        <dbReference type="ChEBI" id="CHEBI:29105"/>
    </ligand>
</feature>
<dbReference type="Proteomes" id="UP000264062">
    <property type="component" value="Unassembled WGS sequence"/>
</dbReference>
<dbReference type="PANTHER" id="PTHR10890:SF3">
    <property type="entry name" value="CYSTEINE--TRNA LIGASE, CYTOPLASMIC"/>
    <property type="match status" value="1"/>
</dbReference>
<feature type="domain" description="Cysteinyl-tRNA synthetase class Ia DALR" evidence="15">
    <location>
        <begin position="337"/>
        <end position="399"/>
    </location>
</feature>
<keyword evidence="11 13" id="KW-0030">Aminoacyl-tRNA synthetase</keyword>
<evidence type="ECO:0000256" key="5">
    <source>
        <dbReference type="ARBA" id="ARBA00022598"/>
    </source>
</evidence>
<keyword evidence="9 13" id="KW-0067">ATP-binding</keyword>
<evidence type="ECO:0000256" key="11">
    <source>
        <dbReference type="ARBA" id="ARBA00023146"/>
    </source>
</evidence>
<evidence type="ECO:0000313" key="17">
    <source>
        <dbReference type="Proteomes" id="UP000264062"/>
    </source>
</evidence>
<dbReference type="CDD" id="cd00672">
    <property type="entry name" value="CysRS_core"/>
    <property type="match status" value="1"/>
</dbReference>
<comment type="similarity">
    <text evidence="2 13">Belongs to the class-I aminoacyl-tRNA synthetase family.</text>
</comment>
<evidence type="ECO:0000256" key="14">
    <source>
        <dbReference type="SAM" id="Coils"/>
    </source>
</evidence>
<feature type="binding site" evidence="13">
    <location>
        <position position="208"/>
    </location>
    <ligand>
        <name>Zn(2+)</name>
        <dbReference type="ChEBI" id="CHEBI:29105"/>
    </ligand>
</feature>
<keyword evidence="14" id="KW-0175">Coiled coil</keyword>
<keyword evidence="4 13" id="KW-0963">Cytoplasm</keyword>
<dbReference type="GO" id="GO:0005524">
    <property type="term" value="F:ATP binding"/>
    <property type="evidence" value="ECO:0007669"/>
    <property type="project" value="UniProtKB-UniRule"/>
</dbReference>
<dbReference type="SUPFAM" id="SSF47323">
    <property type="entry name" value="Anticodon-binding domain of a subclass of class I aminoacyl-tRNA synthetases"/>
    <property type="match status" value="1"/>
</dbReference>
<comment type="subunit">
    <text evidence="3 13">Monomer.</text>
</comment>
<protein>
    <recommendedName>
        <fullName evidence="13">Cysteine--tRNA ligase</fullName>
        <ecNumber evidence="13">6.1.1.16</ecNumber>
    </recommendedName>
    <alternativeName>
        <fullName evidence="13">Cysteinyl-tRNA synthetase</fullName>
        <shortName evidence="13">CysRS</shortName>
    </alternativeName>
</protein>
<dbReference type="Pfam" id="PF01406">
    <property type="entry name" value="tRNA-synt_1e"/>
    <property type="match status" value="1"/>
</dbReference>
<accession>A0A350H7S4</accession>
<evidence type="ECO:0000256" key="6">
    <source>
        <dbReference type="ARBA" id="ARBA00022723"/>
    </source>
</evidence>
<dbReference type="PANTHER" id="PTHR10890">
    <property type="entry name" value="CYSTEINYL-TRNA SYNTHETASE"/>
    <property type="match status" value="1"/>
</dbReference>
<evidence type="ECO:0000256" key="1">
    <source>
        <dbReference type="ARBA" id="ARBA00004496"/>
    </source>
</evidence>
<evidence type="ECO:0000313" key="16">
    <source>
        <dbReference type="EMBL" id="HAV91590.1"/>
    </source>
</evidence>
<comment type="subcellular location">
    <subcellularLocation>
        <location evidence="1 13">Cytoplasm</location>
    </subcellularLocation>
</comment>
<dbReference type="SMART" id="SM00840">
    <property type="entry name" value="DALR_2"/>
    <property type="match status" value="1"/>
</dbReference>
<evidence type="ECO:0000256" key="12">
    <source>
        <dbReference type="ARBA" id="ARBA00047398"/>
    </source>
</evidence>
<dbReference type="EC" id="6.1.1.16" evidence="13"/>
<dbReference type="Gene3D" id="1.20.120.640">
    <property type="entry name" value="Anticodon-binding domain of a subclass of class I aminoacyl-tRNA synthetases"/>
    <property type="match status" value="1"/>
</dbReference>
<evidence type="ECO:0000256" key="3">
    <source>
        <dbReference type="ARBA" id="ARBA00011245"/>
    </source>
</evidence>
<sequence length="446" mass="51777">MIRIYDTLTNSNKDFQTVSGGKDVKMYSCGLTVQDSPHIGHMRALITADIVRRVLIKEGYDVFSVYNFTDIDDKLIEKMKNGEDYRILAQRNIDEFMKYMKIMNVLDFNVYPIATNHIQEIIELIDSLLKKGFAYESEGDVYFRVSKFKDYGKLSGKNTKDLIEGKRVEINENKESPLDFVLWKSAKDKEPYWHSPFGKGRPGWHIECSAMSIKYLGETFDIHTGGEDLIFPHHENEIAQSECSTGKQFAKFWVHNGMVNLKGEKMSKSIGNVFKAKDILSKWHPNVVRLYLLKTQYRKSIEFSEERLDEAQSAHSRMRNALNGEKKNADKDFYFEKFSDALRDDFNTPQAIGYIFDAVNEINQNSPDSPQIRSEILKMLDILGFKNEEATKQSHDAELIELLMDVREDARKDKNYRLSDKIRDRLKDMKVILSDSKEGVKWKTED</sequence>
<keyword evidence="8 13" id="KW-0862">Zinc</keyword>
<evidence type="ECO:0000256" key="8">
    <source>
        <dbReference type="ARBA" id="ARBA00022833"/>
    </source>
</evidence>
<evidence type="ECO:0000259" key="15">
    <source>
        <dbReference type="SMART" id="SM00840"/>
    </source>
</evidence>
<reference evidence="16 17" key="1">
    <citation type="journal article" date="2018" name="Nat. Biotechnol.">
        <title>A standardized bacterial taxonomy based on genome phylogeny substantially revises the tree of life.</title>
        <authorList>
            <person name="Parks D.H."/>
            <person name="Chuvochina M."/>
            <person name="Waite D.W."/>
            <person name="Rinke C."/>
            <person name="Skarshewski A."/>
            <person name="Chaumeil P.A."/>
            <person name="Hugenholtz P."/>
        </authorList>
    </citation>
    <scope>NUCLEOTIDE SEQUENCE [LARGE SCALE GENOMIC DNA]</scope>
    <source>
        <strain evidence="16">UBA9956</strain>
    </source>
</reference>
<dbReference type="InterPro" id="IPR014729">
    <property type="entry name" value="Rossmann-like_a/b/a_fold"/>
</dbReference>
<comment type="cofactor">
    <cofactor evidence="13">
        <name>Zn(2+)</name>
        <dbReference type="ChEBI" id="CHEBI:29105"/>
    </cofactor>
    <text evidence="13">Binds 1 zinc ion per subunit.</text>
</comment>
<dbReference type="Pfam" id="PF09190">
    <property type="entry name" value="DALR_2"/>
    <property type="match status" value="1"/>
</dbReference>
<evidence type="ECO:0000256" key="2">
    <source>
        <dbReference type="ARBA" id="ARBA00005594"/>
    </source>
</evidence>
<organism evidence="16 17">
    <name type="scientific">candidate division WOR-3 bacterium</name>
    <dbReference type="NCBI Taxonomy" id="2052148"/>
    <lineage>
        <taxon>Bacteria</taxon>
        <taxon>Bacteria division WOR-3</taxon>
    </lineage>
</organism>
<evidence type="ECO:0000256" key="7">
    <source>
        <dbReference type="ARBA" id="ARBA00022741"/>
    </source>
</evidence>
<evidence type="ECO:0000256" key="10">
    <source>
        <dbReference type="ARBA" id="ARBA00022917"/>
    </source>
</evidence>
<feature type="binding site" evidence="13">
    <location>
        <position position="268"/>
    </location>
    <ligand>
        <name>ATP</name>
        <dbReference type="ChEBI" id="CHEBI:30616"/>
    </ligand>
</feature>
<evidence type="ECO:0000256" key="4">
    <source>
        <dbReference type="ARBA" id="ARBA00022490"/>
    </source>
</evidence>
<dbReference type="EMBL" id="DMZY01000005">
    <property type="protein sequence ID" value="HAV91590.1"/>
    <property type="molecule type" value="Genomic_DNA"/>
</dbReference>
<dbReference type="InterPro" id="IPR015803">
    <property type="entry name" value="Cys-tRNA-ligase"/>
</dbReference>
<gene>
    <name evidence="13" type="primary">cysS</name>
    <name evidence="16" type="ORF">DCW38_00150</name>
</gene>
<proteinExistence type="inferred from homology"/>
<evidence type="ECO:0000256" key="9">
    <source>
        <dbReference type="ARBA" id="ARBA00022840"/>
    </source>
</evidence>
<dbReference type="InterPro" id="IPR015273">
    <property type="entry name" value="Cys-tRNA-synt_Ia_DALR"/>
</dbReference>